<evidence type="ECO:0000256" key="8">
    <source>
        <dbReference type="ARBA" id="ARBA00023012"/>
    </source>
</evidence>
<dbReference type="Gene3D" id="3.30.565.10">
    <property type="entry name" value="Histidine kinase-like ATPase, C-terminal domain"/>
    <property type="match status" value="1"/>
</dbReference>
<dbReference type="InterPro" id="IPR050482">
    <property type="entry name" value="Sensor_HK_TwoCompSys"/>
</dbReference>
<comment type="caution">
    <text evidence="12">The sequence shown here is derived from an EMBL/GenBank/DDBJ whole genome shotgun (WGS) entry which is preliminary data.</text>
</comment>
<comment type="catalytic activity">
    <reaction evidence="1">
        <text>ATP + protein L-histidine = ADP + protein N-phospho-L-histidine.</text>
        <dbReference type="EC" id="2.7.13.3"/>
    </reaction>
</comment>
<organism evidence="12 13">
    <name type="scientific">Actinomadura litoris</name>
    <dbReference type="NCBI Taxonomy" id="2678616"/>
    <lineage>
        <taxon>Bacteria</taxon>
        <taxon>Bacillati</taxon>
        <taxon>Actinomycetota</taxon>
        <taxon>Actinomycetes</taxon>
        <taxon>Streptosporangiales</taxon>
        <taxon>Thermomonosporaceae</taxon>
        <taxon>Actinomadura</taxon>
    </lineage>
</organism>
<gene>
    <name evidence="12" type="ORF">GNZ18_03820</name>
</gene>
<feature type="domain" description="Signal transduction histidine kinase subgroup 3 dimerisation and phosphoacceptor" evidence="11">
    <location>
        <begin position="170"/>
        <end position="235"/>
    </location>
</feature>
<feature type="region of interest" description="Disordered" evidence="9">
    <location>
        <begin position="360"/>
        <end position="384"/>
    </location>
</feature>
<dbReference type="GO" id="GO:0046983">
    <property type="term" value="F:protein dimerization activity"/>
    <property type="evidence" value="ECO:0007669"/>
    <property type="project" value="InterPro"/>
</dbReference>
<sequence length="384" mass="39697">MGQSRFPRGRRADAIVAAAAFALDLAELLIRAVGHAPSGRMLLVAAGLAAAAAALTARRRHPVATLVIVVAFDLLRGALAGSWSDSISTVSLVALYNAGRYLPVARGWAAGGGAVALLAVPVTVRTGAGGLADELLTNFLVVVVGQLMAAREELTRRHRAQAVEAAVHDERRRIARELHDVVAHHIGVMNALVGAARTTMTRAPEESREALEAAERTAREAMVEMREMLAVLRAEDGTDTGGGEPATAGGVAALVRRAGETGVPAALEVSGVPRPLPSSVDRAVYRVAQEALTNVRKHAGGARATVHLRYAPDAVGVEITDDGPGSGPPEEGHGLRGMAERVALCGGTMRAAPRPEGGFRVAAHIPLPSPADHDAGAASPGRPR</sequence>
<keyword evidence="8" id="KW-0902">Two-component regulatory system</keyword>
<evidence type="ECO:0000256" key="7">
    <source>
        <dbReference type="ARBA" id="ARBA00022840"/>
    </source>
</evidence>
<reference evidence="12 13" key="1">
    <citation type="submission" date="2019-11" db="EMBL/GenBank/DDBJ databases">
        <authorList>
            <person name="Cao P."/>
        </authorList>
    </citation>
    <scope>NUCLEOTIDE SEQUENCE [LARGE SCALE GENOMIC DNA]</scope>
    <source>
        <strain evidence="12 13">NEAU-AAG5</strain>
    </source>
</reference>
<dbReference type="Pfam" id="PF07730">
    <property type="entry name" value="HisKA_3"/>
    <property type="match status" value="1"/>
</dbReference>
<dbReference type="Pfam" id="PF02518">
    <property type="entry name" value="HATPase_c"/>
    <property type="match status" value="1"/>
</dbReference>
<evidence type="ECO:0000313" key="12">
    <source>
        <dbReference type="EMBL" id="MUN35726.1"/>
    </source>
</evidence>
<dbReference type="AlphaFoldDB" id="A0A7K1KUV3"/>
<keyword evidence="5" id="KW-0547">Nucleotide-binding</keyword>
<dbReference type="GO" id="GO:0016020">
    <property type="term" value="C:membrane"/>
    <property type="evidence" value="ECO:0007669"/>
    <property type="project" value="InterPro"/>
</dbReference>
<dbReference type="InterPro" id="IPR036890">
    <property type="entry name" value="HATPase_C_sf"/>
</dbReference>
<accession>A0A7K1KUV3</accession>
<evidence type="ECO:0000256" key="2">
    <source>
        <dbReference type="ARBA" id="ARBA00012438"/>
    </source>
</evidence>
<dbReference type="InterPro" id="IPR011712">
    <property type="entry name" value="Sig_transdc_His_kin_sub3_dim/P"/>
</dbReference>
<proteinExistence type="predicted"/>
<dbReference type="CDD" id="cd16917">
    <property type="entry name" value="HATPase_UhpB-NarQ-NarX-like"/>
    <property type="match status" value="1"/>
</dbReference>
<dbReference type="InterPro" id="IPR003594">
    <property type="entry name" value="HATPase_dom"/>
</dbReference>
<dbReference type="RefSeq" id="WP_156214616.1">
    <property type="nucleotide sequence ID" value="NZ_WOFH01000001.1"/>
</dbReference>
<dbReference type="SUPFAM" id="SSF55874">
    <property type="entry name" value="ATPase domain of HSP90 chaperone/DNA topoisomerase II/histidine kinase"/>
    <property type="match status" value="1"/>
</dbReference>
<dbReference type="EC" id="2.7.13.3" evidence="2"/>
<evidence type="ECO:0000259" key="11">
    <source>
        <dbReference type="Pfam" id="PF07730"/>
    </source>
</evidence>
<dbReference type="EMBL" id="WOFH01000001">
    <property type="protein sequence ID" value="MUN35726.1"/>
    <property type="molecule type" value="Genomic_DNA"/>
</dbReference>
<name>A0A7K1KUV3_9ACTN</name>
<keyword evidence="6 12" id="KW-0418">Kinase</keyword>
<evidence type="ECO:0000256" key="4">
    <source>
        <dbReference type="ARBA" id="ARBA00022679"/>
    </source>
</evidence>
<dbReference type="Gene3D" id="1.20.5.1930">
    <property type="match status" value="1"/>
</dbReference>
<dbReference type="PANTHER" id="PTHR24421:SF10">
    <property type="entry name" value="NITRATE_NITRITE SENSOR PROTEIN NARQ"/>
    <property type="match status" value="1"/>
</dbReference>
<evidence type="ECO:0000313" key="13">
    <source>
        <dbReference type="Proteomes" id="UP000432015"/>
    </source>
</evidence>
<keyword evidence="13" id="KW-1185">Reference proteome</keyword>
<dbReference type="GO" id="GO:0000155">
    <property type="term" value="F:phosphorelay sensor kinase activity"/>
    <property type="evidence" value="ECO:0007669"/>
    <property type="project" value="InterPro"/>
</dbReference>
<evidence type="ECO:0000256" key="1">
    <source>
        <dbReference type="ARBA" id="ARBA00000085"/>
    </source>
</evidence>
<dbReference type="PANTHER" id="PTHR24421">
    <property type="entry name" value="NITRATE/NITRITE SENSOR PROTEIN NARX-RELATED"/>
    <property type="match status" value="1"/>
</dbReference>
<evidence type="ECO:0000256" key="9">
    <source>
        <dbReference type="SAM" id="MobiDB-lite"/>
    </source>
</evidence>
<evidence type="ECO:0000256" key="5">
    <source>
        <dbReference type="ARBA" id="ARBA00022741"/>
    </source>
</evidence>
<keyword evidence="4" id="KW-0808">Transferase</keyword>
<dbReference type="Proteomes" id="UP000432015">
    <property type="component" value="Unassembled WGS sequence"/>
</dbReference>
<evidence type="ECO:0000259" key="10">
    <source>
        <dbReference type="Pfam" id="PF02518"/>
    </source>
</evidence>
<evidence type="ECO:0000256" key="3">
    <source>
        <dbReference type="ARBA" id="ARBA00022553"/>
    </source>
</evidence>
<protein>
    <recommendedName>
        <fullName evidence="2">histidine kinase</fullName>
        <ecNumber evidence="2">2.7.13.3</ecNumber>
    </recommendedName>
</protein>
<evidence type="ECO:0000256" key="6">
    <source>
        <dbReference type="ARBA" id="ARBA00022777"/>
    </source>
</evidence>
<feature type="domain" description="Histidine kinase/HSP90-like ATPase" evidence="10">
    <location>
        <begin position="282"/>
        <end position="368"/>
    </location>
</feature>
<keyword evidence="3" id="KW-0597">Phosphoprotein</keyword>
<dbReference type="GO" id="GO:0005524">
    <property type="term" value="F:ATP binding"/>
    <property type="evidence" value="ECO:0007669"/>
    <property type="project" value="UniProtKB-KW"/>
</dbReference>
<keyword evidence="7" id="KW-0067">ATP-binding</keyword>